<dbReference type="OrthoDB" id="10318473at2759"/>
<evidence type="ECO:0000313" key="3">
    <source>
        <dbReference type="Proteomes" id="UP000507470"/>
    </source>
</evidence>
<gene>
    <name evidence="2" type="ORF">MCOR_42473</name>
</gene>
<feature type="transmembrane region" description="Helical" evidence="1">
    <location>
        <begin position="19"/>
        <end position="38"/>
    </location>
</feature>
<dbReference type="Proteomes" id="UP000507470">
    <property type="component" value="Unassembled WGS sequence"/>
</dbReference>
<sequence>MVNQEFNSSQFPSVKESSIWRDVIAVCVITCFVGFMLYQLVVQWRDEKDVEIQFSNLESQSTCVHGRFQRASRMIVNKKVPVCKNIKNDFQTLRNNWTKEHSCISRFDVEVLNGKMHIAEQGTQVQLTMAKGFIDRELWKIRKVMSEDISSLEEVDKDIRVDEANTNSMEDGQF</sequence>
<protein>
    <submittedName>
        <fullName evidence="2">Uncharacterized protein</fullName>
    </submittedName>
</protein>
<evidence type="ECO:0000313" key="2">
    <source>
        <dbReference type="EMBL" id="CAC5409146.1"/>
    </source>
</evidence>
<dbReference type="EMBL" id="CACVKT020007640">
    <property type="protein sequence ID" value="CAC5409146.1"/>
    <property type="molecule type" value="Genomic_DNA"/>
</dbReference>
<accession>A0A6J8DLY6</accession>
<keyword evidence="1" id="KW-0812">Transmembrane</keyword>
<keyword evidence="1" id="KW-0472">Membrane</keyword>
<reference evidence="2 3" key="1">
    <citation type="submission" date="2020-06" db="EMBL/GenBank/DDBJ databases">
        <authorList>
            <person name="Li R."/>
            <person name="Bekaert M."/>
        </authorList>
    </citation>
    <scope>NUCLEOTIDE SEQUENCE [LARGE SCALE GENOMIC DNA]</scope>
    <source>
        <strain evidence="3">wild</strain>
    </source>
</reference>
<keyword evidence="3" id="KW-1185">Reference proteome</keyword>
<evidence type="ECO:0000256" key="1">
    <source>
        <dbReference type="SAM" id="Phobius"/>
    </source>
</evidence>
<proteinExistence type="predicted"/>
<organism evidence="2 3">
    <name type="scientific">Mytilus coruscus</name>
    <name type="common">Sea mussel</name>
    <dbReference type="NCBI Taxonomy" id="42192"/>
    <lineage>
        <taxon>Eukaryota</taxon>
        <taxon>Metazoa</taxon>
        <taxon>Spiralia</taxon>
        <taxon>Lophotrochozoa</taxon>
        <taxon>Mollusca</taxon>
        <taxon>Bivalvia</taxon>
        <taxon>Autobranchia</taxon>
        <taxon>Pteriomorphia</taxon>
        <taxon>Mytilida</taxon>
        <taxon>Mytiloidea</taxon>
        <taxon>Mytilidae</taxon>
        <taxon>Mytilinae</taxon>
        <taxon>Mytilus</taxon>
    </lineage>
</organism>
<name>A0A6J8DLY6_MYTCO</name>
<keyword evidence="1" id="KW-1133">Transmembrane helix</keyword>
<dbReference type="AlphaFoldDB" id="A0A6J8DLY6"/>